<comment type="subcellular location">
    <subcellularLocation>
        <location evidence="1">Membrane</location>
        <topology evidence="1">Single-pass membrane protein</topology>
    </subcellularLocation>
</comment>
<feature type="domain" description="TIR" evidence="15">
    <location>
        <begin position="1"/>
        <end position="135"/>
    </location>
</feature>
<evidence type="ECO:0000256" key="10">
    <source>
        <dbReference type="ARBA" id="ARBA00022989"/>
    </source>
</evidence>
<evidence type="ECO:0000256" key="3">
    <source>
        <dbReference type="ARBA" id="ARBA00009995"/>
    </source>
</evidence>
<protein>
    <submittedName>
        <fullName evidence="16">Toll-like receptor 13</fullName>
    </submittedName>
</protein>
<dbReference type="SUPFAM" id="SSF52200">
    <property type="entry name" value="Toll/Interleukin receptor TIR domain"/>
    <property type="match status" value="2"/>
</dbReference>
<dbReference type="Gene3D" id="3.40.50.2000">
    <property type="entry name" value="Glycogen Phosphorylase B"/>
    <property type="match status" value="1"/>
</dbReference>
<dbReference type="EMBL" id="JASAOG010000125">
    <property type="protein sequence ID" value="KAK0049504.1"/>
    <property type="molecule type" value="Genomic_DNA"/>
</dbReference>
<dbReference type="Pfam" id="PF00201">
    <property type="entry name" value="UDPGT"/>
    <property type="match status" value="1"/>
</dbReference>
<dbReference type="PROSITE" id="PS00375">
    <property type="entry name" value="UDPGT"/>
    <property type="match status" value="1"/>
</dbReference>
<dbReference type="PROSITE" id="PS50104">
    <property type="entry name" value="TIR"/>
    <property type="match status" value="2"/>
</dbReference>
<dbReference type="Pfam" id="PF13855">
    <property type="entry name" value="LRR_8"/>
    <property type="match status" value="3"/>
</dbReference>
<sequence length="1571" mass="181368">MINLSQNNMWQFNISLFNMSSLWMLNLSQAQLALDRRELRVLVHGRDFAVGEFIASNIVTAVKESRKTLVVLTRNLLNSTWRNFEMQIANMESVHTGRPVLVFLIKESIPTTELTSCVTLIKTRTWFIAHFPTQFKMRPSLSFMICSVVALFELPDLFLEAKKIVMFPSPWKSYAIYHSIIAAALTEFGHDVWLCLPRQQSLEGLVRNERVRFITYEYEFDPFYKKLFAEELLKKDHDSVYEVFQPKHRHEIFLGQILEDTQFISNVTSLKPDLFVLEMAKSSTNVVLIPYKYDIPFAFISTMRNPVKTRTPFNPILEPLIHLSVSDKMTFFQRVKLTLIYLTFLLCPSATYDKFVRQFVPEKPFLSINDIVLKAEIFLFETDHILDYHRPALPNTKFIGSSSARAANSLTGALKLFADESSHGFAVVSFGSVDVDLGQRILDTVMSTFEKIALNVVWKTNASIIHSRKILTRPWLPQNDLLGHPNAKVFISQCGKNGQYEALYHAVPILCLPLHSDQFYNTERILVKGFGLGADLRSVTPEELANLINNVTYDPRYRSNIKKASKLFKELYKNSSKEAAFWFDHVMKYGGDYMRSPGQQMPLYQYLLIDVIAFIMVLEEVELFHRVVYPLFKDVSLGRAVPSSSRTPTVQRCWRKDYILRLFLVTYWVKDRARTMVFWIVCFVITICVGRIPAFKPYDTDCVEYKSNALELYDTDSIPFDNRYFDEILTSSEDEAFVKHQDSELNNSHYDTMSSNTLHKGREDSRPTQCSCTLTVCRCSNMRLKEVPQNLPRTVIKLNLDLNLISDLPNCTFCNYSRLIYLDLSLNNLTQLQVGSFWGLLTLTYLNLYGNKLVYLEKTFPIRVFTDLKSLKYLKLNRNSPAIYMVNYTYPDNILLELNNLETLFLDGLDSLFFGVGFRKLSKLRTLVLSGSNEGFCKIYEIPEFAFINLQQISKLNISNCFLTEGRLGDNILGPLVNLKDLDISFNFEMGITYALRQLNFISGYKLQILRMNFVHSRYLPPVTLNKSMIQSLPEKLRYLEAQGNNIEFVEEGALGAMPPNISYIDVGGNIFLYGPYTEELYSLRSLEVLILNGGNYLPKVPKYMPNSLSDHRNSSRKKYIRSSKPFIVTLPPRLLCLGLRFAGLKYRLTELSFNETNSLESLILTNNYLPTLQGPIKGLTKLKKLFVSNCNVDEIDEEMFQYLDDLQELRLRNNQLNNFISKTRKPVFQYLKQLKILDLTNNALTVVQSSIFEKLGSLEIIDLSRNNMRHFNLTLTNMSSLNLLNLSHTQLSSLSVETRQNIDLLLTNHSVRVDMSRNPIRCECDNVDFLKWMVSSRAFDVNLTDYMCQYKDTSTIVIKDAYEETLVYLAARCADNSTLFLVVLSVTLCMVSCVVAAVVYRFRWRLRYMYYAAYLVVKGKRKDNIEAELFRYDVFISYASEDEEFILGKILPEFDSRDLRVLVHGRDFAVGEFIASNIVTAVKESRKTLVVLTRNLLNSTWCNFELQMANMESVHTGRPVLVFLIKESIPTTELTSDLLYHLNKNTYIVYPQEEITDVFWDKLARDLMQL</sequence>
<evidence type="ECO:0000256" key="7">
    <source>
        <dbReference type="ARBA" id="ARBA00022692"/>
    </source>
</evidence>
<dbReference type="InterPro" id="IPR002213">
    <property type="entry name" value="UDP_glucos_trans"/>
</dbReference>
<evidence type="ECO:0000313" key="17">
    <source>
        <dbReference type="Proteomes" id="UP001233172"/>
    </source>
</evidence>
<dbReference type="InterPro" id="IPR032675">
    <property type="entry name" value="LRR_dom_sf"/>
</dbReference>
<organism evidence="16 17">
    <name type="scientific">Biomphalaria pfeifferi</name>
    <name type="common">Bloodfluke planorb</name>
    <name type="synonym">Freshwater snail</name>
    <dbReference type="NCBI Taxonomy" id="112525"/>
    <lineage>
        <taxon>Eukaryota</taxon>
        <taxon>Metazoa</taxon>
        <taxon>Spiralia</taxon>
        <taxon>Lophotrochozoa</taxon>
        <taxon>Mollusca</taxon>
        <taxon>Gastropoda</taxon>
        <taxon>Heterobranchia</taxon>
        <taxon>Euthyneura</taxon>
        <taxon>Panpulmonata</taxon>
        <taxon>Hygrophila</taxon>
        <taxon>Lymnaeoidea</taxon>
        <taxon>Planorbidae</taxon>
        <taxon>Biomphalaria</taxon>
    </lineage>
</organism>
<keyword evidence="12 16" id="KW-0675">Receptor</keyword>
<dbReference type="InterPro" id="IPR035897">
    <property type="entry name" value="Toll_tir_struct_dom_sf"/>
</dbReference>
<keyword evidence="11 14" id="KW-0472">Membrane</keyword>
<evidence type="ECO:0000256" key="14">
    <source>
        <dbReference type="SAM" id="Phobius"/>
    </source>
</evidence>
<keyword evidence="4" id="KW-0433">Leucine-rich repeat</keyword>
<dbReference type="SMART" id="SM00255">
    <property type="entry name" value="TIR"/>
    <property type="match status" value="2"/>
</dbReference>
<comment type="caution">
    <text evidence="16">The sequence shown here is derived from an EMBL/GenBank/DDBJ whole genome shotgun (WGS) entry which is preliminary data.</text>
</comment>
<keyword evidence="17" id="KW-1185">Reference proteome</keyword>
<accession>A0AAD8F490</accession>
<keyword evidence="6" id="KW-0808">Transferase</keyword>
<gene>
    <name evidence="16" type="ORF">Bpfe_021040</name>
</gene>
<dbReference type="InterPro" id="IPR035595">
    <property type="entry name" value="UDP_glycos_trans_CS"/>
</dbReference>
<dbReference type="PANTHER" id="PTHR24365:SF541">
    <property type="entry name" value="PROTEIN TOLL-RELATED"/>
    <property type="match status" value="1"/>
</dbReference>
<dbReference type="SUPFAM" id="SSF53756">
    <property type="entry name" value="UDP-Glycosyltransferase/glycogen phosphorylase"/>
    <property type="match status" value="1"/>
</dbReference>
<keyword evidence="9" id="KW-0677">Repeat</keyword>
<dbReference type="PANTHER" id="PTHR24365">
    <property type="entry name" value="TOLL-LIKE RECEPTOR"/>
    <property type="match status" value="1"/>
</dbReference>
<feature type="domain" description="TIR" evidence="15">
    <location>
        <begin position="1431"/>
        <end position="1568"/>
    </location>
</feature>
<dbReference type="InterPro" id="IPR003591">
    <property type="entry name" value="Leu-rich_rpt_typical-subtyp"/>
</dbReference>
<dbReference type="CDD" id="cd03784">
    <property type="entry name" value="GT1_Gtf-like"/>
    <property type="match status" value="1"/>
</dbReference>
<evidence type="ECO:0000256" key="2">
    <source>
        <dbReference type="ARBA" id="ARBA00009634"/>
    </source>
</evidence>
<dbReference type="Gene3D" id="3.80.10.10">
    <property type="entry name" value="Ribonuclease Inhibitor"/>
    <property type="match status" value="3"/>
</dbReference>
<proteinExistence type="inferred from homology"/>
<dbReference type="GO" id="GO:0008194">
    <property type="term" value="F:UDP-glycosyltransferase activity"/>
    <property type="evidence" value="ECO:0007669"/>
    <property type="project" value="InterPro"/>
</dbReference>
<evidence type="ECO:0000256" key="12">
    <source>
        <dbReference type="ARBA" id="ARBA00023170"/>
    </source>
</evidence>
<evidence type="ECO:0000256" key="5">
    <source>
        <dbReference type="ARBA" id="ARBA00022676"/>
    </source>
</evidence>
<dbReference type="GO" id="GO:0007165">
    <property type="term" value="P:signal transduction"/>
    <property type="evidence" value="ECO:0007669"/>
    <property type="project" value="InterPro"/>
</dbReference>
<reference evidence="16" key="2">
    <citation type="submission" date="2023-04" db="EMBL/GenBank/DDBJ databases">
        <authorList>
            <person name="Bu L."/>
            <person name="Lu L."/>
            <person name="Laidemitt M.R."/>
            <person name="Zhang S.M."/>
            <person name="Mutuku M."/>
            <person name="Mkoji G."/>
            <person name="Steinauer M."/>
            <person name="Loker E.S."/>
        </authorList>
    </citation>
    <scope>NUCLEOTIDE SEQUENCE</scope>
    <source>
        <strain evidence="16">KasaAsao</strain>
        <tissue evidence="16">Whole Snail</tissue>
    </source>
</reference>
<dbReference type="Pfam" id="PF01582">
    <property type="entry name" value="TIR"/>
    <property type="match status" value="1"/>
</dbReference>
<keyword evidence="13" id="KW-0325">Glycoprotein</keyword>
<dbReference type="InterPro" id="IPR001611">
    <property type="entry name" value="Leu-rich_rpt"/>
</dbReference>
<reference evidence="16" key="1">
    <citation type="journal article" date="2023" name="PLoS Negl. Trop. Dis.">
        <title>A genome sequence for Biomphalaria pfeifferi, the major vector snail for the human-infecting parasite Schistosoma mansoni.</title>
        <authorList>
            <person name="Bu L."/>
            <person name="Lu L."/>
            <person name="Laidemitt M.R."/>
            <person name="Zhang S.M."/>
            <person name="Mutuku M."/>
            <person name="Mkoji G."/>
            <person name="Steinauer M."/>
            <person name="Loker E.S."/>
        </authorList>
    </citation>
    <scope>NUCLEOTIDE SEQUENCE</scope>
    <source>
        <strain evidence="16">KasaAsao</strain>
    </source>
</reference>
<evidence type="ECO:0000256" key="13">
    <source>
        <dbReference type="ARBA" id="ARBA00023180"/>
    </source>
</evidence>
<dbReference type="Gene3D" id="3.40.50.10140">
    <property type="entry name" value="Toll/interleukin-1 receptor homology (TIR) domain"/>
    <property type="match status" value="2"/>
</dbReference>
<keyword evidence="5" id="KW-0328">Glycosyltransferase</keyword>
<evidence type="ECO:0000256" key="8">
    <source>
        <dbReference type="ARBA" id="ARBA00022729"/>
    </source>
</evidence>
<keyword evidence="10 14" id="KW-1133">Transmembrane helix</keyword>
<dbReference type="SMART" id="SM00369">
    <property type="entry name" value="LRR_TYP"/>
    <property type="match status" value="11"/>
</dbReference>
<evidence type="ECO:0000256" key="4">
    <source>
        <dbReference type="ARBA" id="ARBA00022614"/>
    </source>
</evidence>
<evidence type="ECO:0000256" key="6">
    <source>
        <dbReference type="ARBA" id="ARBA00022679"/>
    </source>
</evidence>
<comment type="similarity">
    <text evidence="3">Belongs to the UDP-glycosyltransferase family.</text>
</comment>
<feature type="transmembrane region" description="Helical" evidence="14">
    <location>
        <begin position="1380"/>
        <end position="1401"/>
    </location>
</feature>
<dbReference type="SUPFAM" id="SSF52058">
    <property type="entry name" value="L domain-like"/>
    <property type="match status" value="2"/>
</dbReference>
<evidence type="ECO:0000313" key="16">
    <source>
        <dbReference type="EMBL" id="KAK0049504.1"/>
    </source>
</evidence>
<name>A0AAD8F490_BIOPF</name>
<dbReference type="Pfam" id="PF13676">
    <property type="entry name" value="TIR_2"/>
    <property type="match status" value="1"/>
</dbReference>
<evidence type="ECO:0000256" key="1">
    <source>
        <dbReference type="ARBA" id="ARBA00004167"/>
    </source>
</evidence>
<dbReference type="Proteomes" id="UP001233172">
    <property type="component" value="Unassembled WGS sequence"/>
</dbReference>
<dbReference type="GO" id="GO:0038023">
    <property type="term" value="F:signaling receptor activity"/>
    <property type="evidence" value="ECO:0007669"/>
    <property type="project" value="TreeGrafter"/>
</dbReference>
<evidence type="ECO:0000256" key="9">
    <source>
        <dbReference type="ARBA" id="ARBA00022737"/>
    </source>
</evidence>
<keyword evidence="8" id="KW-0732">Signal</keyword>
<keyword evidence="7 14" id="KW-0812">Transmembrane</keyword>
<dbReference type="FunFam" id="3.40.50.2000:FF:000021">
    <property type="entry name" value="UDP-glucuronosyltransferase"/>
    <property type="match status" value="1"/>
</dbReference>
<evidence type="ECO:0000256" key="11">
    <source>
        <dbReference type="ARBA" id="ARBA00023136"/>
    </source>
</evidence>
<comment type="similarity">
    <text evidence="2">Belongs to the Toll-like receptor family.</text>
</comment>
<dbReference type="InterPro" id="IPR000157">
    <property type="entry name" value="TIR_dom"/>
</dbReference>
<evidence type="ECO:0000259" key="15">
    <source>
        <dbReference type="PROSITE" id="PS50104"/>
    </source>
</evidence>
<dbReference type="GO" id="GO:0005886">
    <property type="term" value="C:plasma membrane"/>
    <property type="evidence" value="ECO:0007669"/>
    <property type="project" value="TreeGrafter"/>
</dbReference>